<reference evidence="8" key="2">
    <citation type="submission" date="2020-11" db="EMBL/GenBank/DDBJ databases">
        <authorList>
            <person name="McCartney M.A."/>
            <person name="Auch B."/>
            <person name="Kono T."/>
            <person name="Mallez S."/>
            <person name="Becker A."/>
            <person name="Gohl D.M."/>
            <person name="Silverstein K.A.T."/>
            <person name="Koren S."/>
            <person name="Bechman K.B."/>
            <person name="Herman A."/>
            <person name="Abrahante J.E."/>
            <person name="Garbe J."/>
        </authorList>
    </citation>
    <scope>NUCLEOTIDE SEQUENCE</scope>
    <source>
        <strain evidence="8">Duluth1</strain>
        <tissue evidence="8">Whole animal</tissue>
    </source>
</reference>
<dbReference type="Pfam" id="PF01582">
    <property type="entry name" value="TIR"/>
    <property type="match status" value="1"/>
</dbReference>
<name>A0A9D4E489_DREPO</name>
<feature type="domain" description="TIR" evidence="7">
    <location>
        <begin position="213"/>
        <end position="357"/>
    </location>
</feature>
<evidence type="ECO:0000256" key="6">
    <source>
        <dbReference type="SAM" id="Phobius"/>
    </source>
</evidence>
<feature type="transmembrane region" description="Helical" evidence="6">
    <location>
        <begin position="164"/>
        <end position="190"/>
    </location>
</feature>
<dbReference type="Gene3D" id="3.80.10.10">
    <property type="entry name" value="Ribonuclease Inhibitor"/>
    <property type="match status" value="1"/>
</dbReference>
<evidence type="ECO:0000313" key="8">
    <source>
        <dbReference type="EMBL" id="KAH3773547.1"/>
    </source>
</evidence>
<dbReference type="InterPro" id="IPR035897">
    <property type="entry name" value="Toll_tir_struct_dom_sf"/>
</dbReference>
<evidence type="ECO:0000256" key="5">
    <source>
        <dbReference type="ARBA" id="ARBA00023136"/>
    </source>
</evidence>
<dbReference type="AlphaFoldDB" id="A0A9D4E489"/>
<accession>A0A9D4E489</accession>
<dbReference type="GO" id="GO:0007165">
    <property type="term" value="P:signal transduction"/>
    <property type="evidence" value="ECO:0007669"/>
    <property type="project" value="InterPro"/>
</dbReference>
<keyword evidence="2 6" id="KW-0812">Transmembrane</keyword>
<keyword evidence="3" id="KW-0732">Signal</keyword>
<evidence type="ECO:0000256" key="3">
    <source>
        <dbReference type="ARBA" id="ARBA00022729"/>
    </source>
</evidence>
<dbReference type="GO" id="GO:0005886">
    <property type="term" value="C:plasma membrane"/>
    <property type="evidence" value="ECO:0007669"/>
    <property type="project" value="TreeGrafter"/>
</dbReference>
<evidence type="ECO:0000313" key="9">
    <source>
        <dbReference type="Proteomes" id="UP000828390"/>
    </source>
</evidence>
<dbReference type="SUPFAM" id="SSF52058">
    <property type="entry name" value="L domain-like"/>
    <property type="match status" value="1"/>
</dbReference>
<dbReference type="PROSITE" id="PS50104">
    <property type="entry name" value="TIR"/>
    <property type="match status" value="1"/>
</dbReference>
<dbReference type="SUPFAM" id="SSF52200">
    <property type="entry name" value="Toll/Interleukin receptor TIR domain"/>
    <property type="match status" value="1"/>
</dbReference>
<protein>
    <recommendedName>
        <fullName evidence="7">TIR domain-containing protein</fullName>
    </recommendedName>
</protein>
<comment type="subcellular location">
    <subcellularLocation>
        <location evidence="1">Membrane</location>
        <topology evidence="1">Single-pass membrane protein</topology>
    </subcellularLocation>
</comment>
<evidence type="ECO:0000256" key="4">
    <source>
        <dbReference type="ARBA" id="ARBA00022989"/>
    </source>
</evidence>
<keyword evidence="5 6" id="KW-0472">Membrane</keyword>
<comment type="caution">
    <text evidence="8">The sequence shown here is derived from an EMBL/GenBank/DDBJ whole genome shotgun (WGS) entry which is preliminary data.</text>
</comment>
<organism evidence="8 9">
    <name type="scientific">Dreissena polymorpha</name>
    <name type="common">Zebra mussel</name>
    <name type="synonym">Mytilus polymorpha</name>
    <dbReference type="NCBI Taxonomy" id="45954"/>
    <lineage>
        <taxon>Eukaryota</taxon>
        <taxon>Metazoa</taxon>
        <taxon>Spiralia</taxon>
        <taxon>Lophotrochozoa</taxon>
        <taxon>Mollusca</taxon>
        <taxon>Bivalvia</taxon>
        <taxon>Autobranchia</taxon>
        <taxon>Heteroconchia</taxon>
        <taxon>Euheterodonta</taxon>
        <taxon>Imparidentia</taxon>
        <taxon>Neoheterodontei</taxon>
        <taxon>Myida</taxon>
        <taxon>Dreissenoidea</taxon>
        <taxon>Dreissenidae</taxon>
        <taxon>Dreissena</taxon>
    </lineage>
</organism>
<keyword evidence="9" id="KW-1185">Reference proteome</keyword>
<evidence type="ECO:0000256" key="1">
    <source>
        <dbReference type="ARBA" id="ARBA00004167"/>
    </source>
</evidence>
<proteinExistence type="predicted"/>
<dbReference type="Gene3D" id="3.40.50.10140">
    <property type="entry name" value="Toll/interleukin-1 receptor homology (TIR) domain"/>
    <property type="match status" value="1"/>
</dbReference>
<dbReference type="PANTHER" id="PTHR24365">
    <property type="entry name" value="TOLL-LIKE RECEPTOR"/>
    <property type="match status" value="1"/>
</dbReference>
<dbReference type="EMBL" id="JAIWYP010000009">
    <property type="protein sequence ID" value="KAH3773547.1"/>
    <property type="molecule type" value="Genomic_DNA"/>
</dbReference>
<dbReference type="GO" id="GO:0038023">
    <property type="term" value="F:signaling receptor activity"/>
    <property type="evidence" value="ECO:0007669"/>
    <property type="project" value="TreeGrafter"/>
</dbReference>
<reference evidence="8" key="1">
    <citation type="journal article" date="2019" name="bioRxiv">
        <title>The Genome of the Zebra Mussel, Dreissena polymorpha: A Resource for Invasive Species Research.</title>
        <authorList>
            <person name="McCartney M.A."/>
            <person name="Auch B."/>
            <person name="Kono T."/>
            <person name="Mallez S."/>
            <person name="Zhang Y."/>
            <person name="Obille A."/>
            <person name="Becker A."/>
            <person name="Abrahante J.E."/>
            <person name="Garbe J."/>
            <person name="Badalamenti J.P."/>
            <person name="Herman A."/>
            <person name="Mangelson H."/>
            <person name="Liachko I."/>
            <person name="Sullivan S."/>
            <person name="Sone E.D."/>
            <person name="Koren S."/>
            <person name="Silverstein K.A.T."/>
            <person name="Beckman K.B."/>
            <person name="Gohl D.M."/>
        </authorList>
    </citation>
    <scope>NUCLEOTIDE SEQUENCE</scope>
    <source>
        <strain evidence="8">Duluth1</strain>
        <tissue evidence="8">Whole animal</tissue>
    </source>
</reference>
<dbReference type="Proteomes" id="UP000828390">
    <property type="component" value="Unassembled WGS sequence"/>
</dbReference>
<dbReference type="PANTHER" id="PTHR24365:SF541">
    <property type="entry name" value="PROTEIN TOLL-RELATED"/>
    <property type="match status" value="1"/>
</dbReference>
<dbReference type="InterPro" id="IPR032675">
    <property type="entry name" value="LRR_dom_sf"/>
</dbReference>
<sequence>MAKSNKPIFESLLTHNPSVETIDLARNNIVSIPNNFFNNTNYMKHISLSGNSISQITFNIKSMGEIEILDLSHNSITSLNQKSRDYISSNMSPNFSVLLDGNPLSCAVCEDYEFIQWLLLDSTPVHNIQNLTCRNQTLENEQITDMTLNKLKKMCDEPLERRNLIIVSIVAPVVSLTVVVIVAVTISRCVKQMNNMRKIKKAEGLLQRGTDAYEFAAFLAFCSNDEHFVYHHVKPNLEEALKSRLSTQRELVCIGDNHFNFGKAILDESVRCIRRSSLVICLLSDAFFMSDYCLTEFQQAHHMDKRIIFFVKGQIDESMLTPGMEVLYRNQARVLWSEDDNREYIMKTTWDKVSDSIVELIADTL</sequence>
<evidence type="ECO:0000256" key="2">
    <source>
        <dbReference type="ARBA" id="ARBA00022692"/>
    </source>
</evidence>
<keyword evidence="4 6" id="KW-1133">Transmembrane helix</keyword>
<gene>
    <name evidence="8" type="ORF">DPMN_174909</name>
</gene>
<dbReference type="InterPro" id="IPR000157">
    <property type="entry name" value="TIR_dom"/>
</dbReference>
<evidence type="ECO:0000259" key="7">
    <source>
        <dbReference type="PROSITE" id="PS50104"/>
    </source>
</evidence>